<dbReference type="SUPFAM" id="SSF69572">
    <property type="entry name" value="Activating enzymes of the ubiquitin-like proteins"/>
    <property type="match status" value="1"/>
</dbReference>
<reference evidence="1 2" key="2">
    <citation type="journal article" date="2012" name="Stand. Genomic Sci.">
        <title>Complete genome sequence of the moderately thermophilic mineral-sulfide-oxidizing firmicute Sulfobacillus acidophilus type strain (NAL(T)).</title>
        <authorList>
            <person name="Anderson I."/>
            <person name="Chertkov O."/>
            <person name="Chen A."/>
            <person name="Saunders E."/>
            <person name="Lapidus A."/>
            <person name="Nolan M."/>
            <person name="Lucas S."/>
            <person name="Hammon N."/>
            <person name="Deshpande S."/>
            <person name="Cheng J.F."/>
            <person name="Han C."/>
            <person name="Tapia R."/>
            <person name="Goodwin L.A."/>
            <person name="Pitluck S."/>
            <person name="Liolios K."/>
            <person name="Pagani I."/>
            <person name="Ivanova N."/>
            <person name="Mikhailova N."/>
            <person name="Pati A."/>
            <person name="Palaniappan K."/>
            <person name="Land M."/>
            <person name="Pan C."/>
            <person name="Rohde M."/>
            <person name="Pukall R."/>
            <person name="Goker M."/>
            <person name="Detter J.C."/>
            <person name="Woyke T."/>
            <person name="Bristow J."/>
            <person name="Eisen J.A."/>
            <person name="Markowitz V."/>
            <person name="Hugenholtz P."/>
            <person name="Kyrpides N.C."/>
            <person name="Klenk H.P."/>
            <person name="Mavromatis K."/>
        </authorList>
    </citation>
    <scope>NUCLEOTIDE SEQUENCE [LARGE SCALE GENOMIC DNA]</scope>
    <source>
        <strain evidence="2">ATCC 700253 / DSM 10332 / NAL</strain>
    </source>
</reference>
<organism evidence="1 2">
    <name type="scientific">Sulfobacillus acidophilus (strain ATCC 700253 / DSM 10332 / NAL)</name>
    <dbReference type="NCBI Taxonomy" id="679936"/>
    <lineage>
        <taxon>Bacteria</taxon>
        <taxon>Bacillati</taxon>
        <taxon>Bacillota</taxon>
        <taxon>Clostridia</taxon>
        <taxon>Eubacteriales</taxon>
        <taxon>Clostridiales Family XVII. Incertae Sedis</taxon>
        <taxon>Sulfobacillus</taxon>
    </lineage>
</organism>
<sequence>MPWELTNDELDRFSRQILVNEIGYEGQQRLLASRVTLVAPDGPGRDLAARYLQACGLTVAVEDGDGAVIRYADGFYEIPATHRVGDFMIGWGLAVAHVIKRIAEGTISEGGDPCGSP</sequence>
<accession>G8TWK1</accession>
<protein>
    <submittedName>
        <fullName evidence="1">Uncharacterized protein</fullName>
    </submittedName>
</protein>
<evidence type="ECO:0000313" key="2">
    <source>
        <dbReference type="Proteomes" id="UP000005439"/>
    </source>
</evidence>
<dbReference type="InterPro" id="IPR035985">
    <property type="entry name" value="Ubiquitin-activating_enz"/>
</dbReference>
<dbReference type="HOGENOM" id="CLU_2083647_0_0_9"/>
<keyword evidence="2" id="KW-1185">Reference proteome</keyword>
<proteinExistence type="predicted"/>
<dbReference type="Proteomes" id="UP000005439">
    <property type="component" value="Chromosome"/>
</dbReference>
<dbReference type="PATRIC" id="fig|679936.5.peg.1468"/>
<name>G8TWK1_SULAD</name>
<reference evidence="2" key="1">
    <citation type="submission" date="2011-12" db="EMBL/GenBank/DDBJ databases">
        <title>The complete genome of chromosome of Sulfobacillus acidophilus DSM 10332.</title>
        <authorList>
            <person name="Lucas S."/>
            <person name="Han J."/>
            <person name="Lapidus A."/>
            <person name="Bruce D."/>
            <person name="Goodwin L."/>
            <person name="Pitluck S."/>
            <person name="Peters L."/>
            <person name="Kyrpides N."/>
            <person name="Mavromatis K."/>
            <person name="Ivanova N."/>
            <person name="Mikhailova N."/>
            <person name="Chertkov O."/>
            <person name="Saunders E."/>
            <person name="Detter J.C."/>
            <person name="Tapia R."/>
            <person name="Han C."/>
            <person name="Land M."/>
            <person name="Hauser L."/>
            <person name="Markowitz V."/>
            <person name="Cheng J.-F."/>
            <person name="Hugenholtz P."/>
            <person name="Woyke T."/>
            <person name="Wu D."/>
            <person name="Pukall R."/>
            <person name="Gehrich-Schroeter G."/>
            <person name="Schneider S."/>
            <person name="Klenk H.-P."/>
            <person name="Eisen J.A."/>
        </authorList>
    </citation>
    <scope>NUCLEOTIDE SEQUENCE [LARGE SCALE GENOMIC DNA]</scope>
    <source>
        <strain evidence="2">ATCC 700253 / DSM 10332 / NAL</strain>
    </source>
</reference>
<dbReference type="EMBL" id="CP003179">
    <property type="protein sequence ID" value="AEW04899.1"/>
    <property type="molecule type" value="Genomic_DNA"/>
</dbReference>
<dbReference type="AlphaFoldDB" id="G8TWK1"/>
<dbReference type="GO" id="GO:0008641">
    <property type="term" value="F:ubiquitin-like modifier activating enzyme activity"/>
    <property type="evidence" value="ECO:0007669"/>
    <property type="project" value="InterPro"/>
</dbReference>
<dbReference type="Gene3D" id="3.40.50.720">
    <property type="entry name" value="NAD(P)-binding Rossmann-like Domain"/>
    <property type="match status" value="1"/>
</dbReference>
<dbReference type="KEGG" id="sap:Sulac_1402"/>
<dbReference type="STRING" id="679936.Sulac_1402"/>
<gene>
    <name evidence="1" type="ordered locus">Sulac_1402</name>
</gene>
<evidence type="ECO:0000313" key="1">
    <source>
        <dbReference type="EMBL" id="AEW04899.1"/>
    </source>
</evidence>